<dbReference type="RefSeq" id="XP_021337491.1">
    <property type="nucleotide sequence ID" value="XM_021482902.1"/>
</dbReference>
<evidence type="ECO:0000313" key="3">
    <source>
        <dbReference type="Proteomes" id="UP000002899"/>
    </source>
</evidence>
<name>A0A1N6LWY4_BABMR</name>
<dbReference type="GeneID" id="33043617"/>
<dbReference type="KEGG" id="bmic:BMR1_01G02551"/>
<sequence length="170" mass="19063">MIKIQDCLKALRLFKSDPSLCLSSTLKNEINSAFKNAKTSQFDVIKSITLDIHQTVSRTKHIDYEIAKLKGTTHAQIKNLNYGIIGLSLMLFFGSVTLSIHPIFIGGVAIGAAFYSKIARQSTSQHNITIKLESLITENKLLTYKLANQINQLELELIKLSDEEIEKRVN</sequence>
<protein>
    <submittedName>
        <fullName evidence="2">Uncharacterized protein</fullName>
    </submittedName>
</protein>
<keyword evidence="1" id="KW-1133">Transmembrane helix</keyword>
<evidence type="ECO:0000313" key="2">
    <source>
        <dbReference type="EMBL" id="SIO73390.1"/>
    </source>
</evidence>
<proteinExistence type="predicted"/>
<dbReference type="EMBL" id="FO082871">
    <property type="protein sequence ID" value="SIO73390.1"/>
    <property type="molecule type" value="Genomic_DNA"/>
</dbReference>
<dbReference type="VEuPathDB" id="PiroplasmaDB:BMR1_01G02551"/>
<organism evidence="2 3">
    <name type="scientific">Babesia microti (strain RI)</name>
    <dbReference type="NCBI Taxonomy" id="1133968"/>
    <lineage>
        <taxon>Eukaryota</taxon>
        <taxon>Sar</taxon>
        <taxon>Alveolata</taxon>
        <taxon>Apicomplexa</taxon>
        <taxon>Aconoidasida</taxon>
        <taxon>Piroplasmida</taxon>
        <taxon>Babesiidae</taxon>
        <taxon>Babesia</taxon>
    </lineage>
</organism>
<gene>
    <name evidence="2" type="ORF">BMR1_01G02551</name>
</gene>
<reference evidence="2 3" key="1">
    <citation type="journal article" date="2012" name="Nucleic Acids Res.">
        <title>Sequencing of the smallest Apicomplexan genome from the human pathogen Babesia microti.</title>
        <authorList>
            <person name="Cornillot E."/>
            <person name="Hadj-Kaddour K."/>
            <person name="Dassouli A."/>
            <person name="Noel B."/>
            <person name="Ranwez V."/>
            <person name="Vacherie B."/>
            <person name="Augagneur Y."/>
            <person name="Bres V."/>
            <person name="Duclos A."/>
            <person name="Randazzo S."/>
            <person name="Carcy B."/>
            <person name="Debierre-Grockiego F."/>
            <person name="Delbecq S."/>
            <person name="Moubri-Menage K."/>
            <person name="Shams-Eldin H."/>
            <person name="Usmani-Brown S."/>
            <person name="Bringaud F."/>
            <person name="Wincker P."/>
            <person name="Vivares C.P."/>
            <person name="Schwarz R.T."/>
            <person name="Schetters T.P."/>
            <person name="Krause P.J."/>
            <person name="Gorenflot A."/>
            <person name="Berry V."/>
            <person name="Barbe V."/>
            <person name="Ben Mamoun C."/>
        </authorList>
    </citation>
    <scope>NUCLEOTIDE SEQUENCE [LARGE SCALE GENOMIC DNA]</scope>
    <source>
        <strain evidence="2 3">RI</strain>
    </source>
</reference>
<feature type="transmembrane region" description="Helical" evidence="1">
    <location>
        <begin position="89"/>
        <end position="115"/>
    </location>
</feature>
<evidence type="ECO:0000256" key="1">
    <source>
        <dbReference type="SAM" id="Phobius"/>
    </source>
</evidence>
<keyword evidence="1" id="KW-0472">Membrane</keyword>
<keyword evidence="3" id="KW-1185">Reference proteome</keyword>
<dbReference type="OrthoDB" id="366298at2759"/>
<dbReference type="AlphaFoldDB" id="A0A1N6LWY4"/>
<keyword evidence="1" id="KW-0812">Transmembrane</keyword>
<accession>A0A1N6LWY4</accession>
<dbReference type="Proteomes" id="UP000002899">
    <property type="component" value="Chromosome I"/>
</dbReference>
<reference evidence="2 3" key="2">
    <citation type="journal article" date="2013" name="PLoS ONE">
        <title>Whole genome mapping and re-organization of the nuclear and mitochondrial genomes of Babesia microti isolates.</title>
        <authorList>
            <person name="Cornillot E."/>
            <person name="Dassouli A."/>
            <person name="Garg A."/>
            <person name="Pachikara N."/>
            <person name="Randazzo S."/>
            <person name="Depoix D."/>
            <person name="Carcy B."/>
            <person name="Delbecq S."/>
            <person name="Frutos R."/>
            <person name="Silva J.C."/>
            <person name="Sutton R."/>
            <person name="Krause P.J."/>
            <person name="Mamoun C.B."/>
        </authorList>
    </citation>
    <scope>NUCLEOTIDE SEQUENCE [LARGE SCALE GENOMIC DNA]</scope>
    <source>
        <strain evidence="2 3">RI</strain>
    </source>
</reference>
<reference evidence="2 3" key="3">
    <citation type="journal article" date="2016" name="Sci. Rep.">
        <title>Genome-wide diversity and gene expression profiling of Babesia microti isolates identify polymorphic genes that mediate host-pathogen interactions.</title>
        <authorList>
            <person name="Silva J.C."/>
            <person name="Cornillot E."/>
            <person name="McCracken C."/>
            <person name="Usmani-Brown S."/>
            <person name="Dwivedi A."/>
            <person name="Ifeonu O.O."/>
            <person name="Crabtree J."/>
            <person name="Gotia H.T."/>
            <person name="Virji A.Z."/>
            <person name="Reynes C."/>
            <person name="Colinge J."/>
            <person name="Kumar V."/>
            <person name="Lawres L."/>
            <person name="Pazzi J.E."/>
            <person name="Pablo J.V."/>
            <person name="Hung C."/>
            <person name="Brancato J."/>
            <person name="Kumari P."/>
            <person name="Orvis J."/>
            <person name="Tretina K."/>
            <person name="Chibucos M."/>
            <person name="Ott S."/>
            <person name="Sadzewicz L."/>
            <person name="Sengamalay N."/>
            <person name="Shetty A.C."/>
            <person name="Su Q."/>
            <person name="Tallon L."/>
            <person name="Fraser C.M."/>
            <person name="Frutos R."/>
            <person name="Molina D.M."/>
            <person name="Krause P.J."/>
            <person name="Ben Mamoun C."/>
        </authorList>
    </citation>
    <scope>NUCLEOTIDE SEQUENCE [LARGE SCALE GENOMIC DNA]</scope>
    <source>
        <strain evidence="2 3">RI</strain>
    </source>
</reference>